<dbReference type="PANTHER" id="PTHR20857">
    <property type="entry name" value="THIAMINE-PHOSPHATE PYROPHOSPHORYLASE"/>
    <property type="match status" value="1"/>
</dbReference>
<organism evidence="13 14">
    <name type="scientific">Mesorhizobium montanum</name>
    <dbReference type="NCBI Taxonomy" id="3072323"/>
    <lineage>
        <taxon>Bacteria</taxon>
        <taxon>Pseudomonadati</taxon>
        <taxon>Pseudomonadota</taxon>
        <taxon>Alphaproteobacteria</taxon>
        <taxon>Hyphomicrobiales</taxon>
        <taxon>Phyllobacteriaceae</taxon>
        <taxon>Mesorhizobium</taxon>
    </lineage>
</organism>
<evidence type="ECO:0000259" key="12">
    <source>
        <dbReference type="Pfam" id="PF02581"/>
    </source>
</evidence>
<sequence>MKLDPFYLIVDSAAWIERLVPLGVKLVQLRIKDQDEASLRRQIRASKAVCDRHGCQLIVNDYWRLSIEEDCDFVHLGQEDLVEADVKAIRKAGLRLGLSTHDDAELETALEAEPDYVALGPIYPTILKAMKWAPQGLDRIALWKRRVGELPLVAIGGLTVERIAGVFAQGAESAAVVTDITRNARPEARVLEWLAATAQWR</sequence>
<keyword evidence="3 10" id="KW-0808">Transferase</keyword>
<keyword evidence="4" id="KW-0479">Metal-binding</keyword>
<comment type="pathway">
    <text evidence="2 11">Cofactor biosynthesis; thiamine diphosphate biosynthesis; thiamine phosphate from 4-amino-2-methyl-5-diphosphomethylpyrimidine and 4-methyl-5-(2-phosphoethyl)-thiazole: step 1/1.</text>
</comment>
<gene>
    <name evidence="13" type="ORF">RFM68_15600</name>
</gene>
<evidence type="ECO:0000256" key="9">
    <source>
        <dbReference type="ARBA" id="ARBA00047883"/>
    </source>
</evidence>
<dbReference type="NCBIfam" id="TIGR00693">
    <property type="entry name" value="thiE"/>
    <property type="match status" value="1"/>
</dbReference>
<comment type="cofactor">
    <cofactor evidence="1">
        <name>Mg(2+)</name>
        <dbReference type="ChEBI" id="CHEBI:18420"/>
    </cofactor>
</comment>
<comment type="catalytic activity">
    <reaction evidence="8 10">
        <text>2-(2-carboxy-4-methylthiazol-5-yl)ethyl phosphate + 4-amino-2-methyl-5-(diphosphooxymethyl)pyrimidine + 2 H(+) = thiamine phosphate + CO2 + diphosphate</text>
        <dbReference type="Rhea" id="RHEA:47848"/>
        <dbReference type="ChEBI" id="CHEBI:15378"/>
        <dbReference type="ChEBI" id="CHEBI:16526"/>
        <dbReference type="ChEBI" id="CHEBI:33019"/>
        <dbReference type="ChEBI" id="CHEBI:37575"/>
        <dbReference type="ChEBI" id="CHEBI:57841"/>
        <dbReference type="ChEBI" id="CHEBI:62890"/>
        <dbReference type="EC" id="2.5.1.3"/>
    </reaction>
</comment>
<dbReference type="Gene3D" id="3.20.20.70">
    <property type="entry name" value="Aldolase class I"/>
    <property type="match status" value="1"/>
</dbReference>
<reference evidence="13 14" key="1">
    <citation type="submission" date="2023-08" db="EMBL/GenBank/DDBJ databases">
        <title>Implementing the SeqCode for naming new Mesorhizobium species isolated from Vachellia karroo root nodules.</title>
        <authorList>
            <person name="Van Lill M."/>
        </authorList>
    </citation>
    <scope>NUCLEOTIDE SEQUENCE [LARGE SCALE GENOMIC DNA]</scope>
    <source>
        <strain evidence="13 14">MSK 1335</strain>
    </source>
</reference>
<comment type="caution">
    <text evidence="13">The sequence shown here is derived from an EMBL/GenBank/DDBJ whole genome shotgun (WGS) entry which is preliminary data.</text>
</comment>
<dbReference type="RefSeq" id="WP_320233869.1">
    <property type="nucleotide sequence ID" value="NZ_JAVIJF010000010.1"/>
</dbReference>
<dbReference type="NCBIfam" id="NF000734">
    <property type="entry name" value="PRK00043.1-5"/>
    <property type="match status" value="1"/>
</dbReference>
<dbReference type="PANTHER" id="PTHR20857:SF15">
    <property type="entry name" value="THIAMINE-PHOSPHATE SYNTHASE"/>
    <property type="match status" value="1"/>
</dbReference>
<evidence type="ECO:0000256" key="3">
    <source>
        <dbReference type="ARBA" id="ARBA00022679"/>
    </source>
</evidence>
<evidence type="ECO:0000256" key="11">
    <source>
        <dbReference type="RuleBase" id="RU004253"/>
    </source>
</evidence>
<comment type="catalytic activity">
    <reaction evidence="7 10">
        <text>4-methyl-5-(2-phosphooxyethyl)-thiazole + 4-amino-2-methyl-5-(diphosphooxymethyl)pyrimidine + H(+) = thiamine phosphate + diphosphate</text>
        <dbReference type="Rhea" id="RHEA:22328"/>
        <dbReference type="ChEBI" id="CHEBI:15378"/>
        <dbReference type="ChEBI" id="CHEBI:33019"/>
        <dbReference type="ChEBI" id="CHEBI:37575"/>
        <dbReference type="ChEBI" id="CHEBI:57841"/>
        <dbReference type="ChEBI" id="CHEBI:58296"/>
        <dbReference type="EC" id="2.5.1.3"/>
    </reaction>
</comment>
<evidence type="ECO:0000256" key="5">
    <source>
        <dbReference type="ARBA" id="ARBA00022842"/>
    </source>
</evidence>
<dbReference type="Pfam" id="PF02581">
    <property type="entry name" value="TMP-TENI"/>
    <property type="match status" value="1"/>
</dbReference>
<dbReference type="CDD" id="cd00564">
    <property type="entry name" value="TMP_TenI"/>
    <property type="match status" value="1"/>
</dbReference>
<accession>A0ABU4ZKM9</accession>
<dbReference type="SUPFAM" id="SSF51391">
    <property type="entry name" value="Thiamin phosphate synthase"/>
    <property type="match status" value="1"/>
</dbReference>
<dbReference type="InterPro" id="IPR034291">
    <property type="entry name" value="TMP_synthase"/>
</dbReference>
<feature type="domain" description="Thiamine phosphate synthase/TenI" evidence="12">
    <location>
        <begin position="12"/>
        <end position="180"/>
    </location>
</feature>
<dbReference type="EC" id="2.5.1.3" evidence="10"/>
<keyword evidence="14" id="KW-1185">Reference proteome</keyword>
<evidence type="ECO:0000313" key="14">
    <source>
        <dbReference type="Proteomes" id="UP001276840"/>
    </source>
</evidence>
<evidence type="ECO:0000256" key="2">
    <source>
        <dbReference type="ARBA" id="ARBA00005165"/>
    </source>
</evidence>
<keyword evidence="5" id="KW-0460">Magnesium</keyword>
<proteinExistence type="inferred from homology"/>
<dbReference type="Proteomes" id="UP001276840">
    <property type="component" value="Unassembled WGS sequence"/>
</dbReference>
<dbReference type="InterPro" id="IPR036206">
    <property type="entry name" value="ThiamineP_synth_sf"/>
</dbReference>
<dbReference type="InterPro" id="IPR022998">
    <property type="entry name" value="ThiamineP_synth_TenI"/>
</dbReference>
<evidence type="ECO:0000256" key="10">
    <source>
        <dbReference type="RuleBase" id="RU003826"/>
    </source>
</evidence>
<evidence type="ECO:0000256" key="6">
    <source>
        <dbReference type="ARBA" id="ARBA00022977"/>
    </source>
</evidence>
<comment type="similarity">
    <text evidence="10">Belongs to the thiamine-phosphate synthase family.</text>
</comment>
<evidence type="ECO:0000313" key="13">
    <source>
        <dbReference type="EMBL" id="MDX8525931.1"/>
    </source>
</evidence>
<evidence type="ECO:0000256" key="4">
    <source>
        <dbReference type="ARBA" id="ARBA00022723"/>
    </source>
</evidence>
<evidence type="ECO:0000256" key="1">
    <source>
        <dbReference type="ARBA" id="ARBA00001946"/>
    </source>
</evidence>
<dbReference type="GO" id="GO:0004789">
    <property type="term" value="F:thiamine-phosphate diphosphorylase activity"/>
    <property type="evidence" value="ECO:0007669"/>
    <property type="project" value="UniProtKB-EC"/>
</dbReference>
<dbReference type="EMBL" id="JAVIJF010000010">
    <property type="protein sequence ID" value="MDX8525931.1"/>
    <property type="molecule type" value="Genomic_DNA"/>
</dbReference>
<comment type="catalytic activity">
    <reaction evidence="9 10">
        <text>2-[(2R,5Z)-2-carboxy-4-methylthiazol-5(2H)-ylidene]ethyl phosphate + 4-amino-2-methyl-5-(diphosphooxymethyl)pyrimidine + 2 H(+) = thiamine phosphate + CO2 + diphosphate</text>
        <dbReference type="Rhea" id="RHEA:47844"/>
        <dbReference type="ChEBI" id="CHEBI:15378"/>
        <dbReference type="ChEBI" id="CHEBI:16526"/>
        <dbReference type="ChEBI" id="CHEBI:33019"/>
        <dbReference type="ChEBI" id="CHEBI:37575"/>
        <dbReference type="ChEBI" id="CHEBI:57841"/>
        <dbReference type="ChEBI" id="CHEBI:62899"/>
        <dbReference type="EC" id="2.5.1.3"/>
    </reaction>
</comment>
<keyword evidence="6 10" id="KW-0784">Thiamine biosynthesis</keyword>
<dbReference type="InterPro" id="IPR013785">
    <property type="entry name" value="Aldolase_TIM"/>
</dbReference>
<evidence type="ECO:0000256" key="8">
    <source>
        <dbReference type="ARBA" id="ARBA00047851"/>
    </source>
</evidence>
<evidence type="ECO:0000256" key="7">
    <source>
        <dbReference type="ARBA" id="ARBA00047334"/>
    </source>
</evidence>
<protein>
    <recommendedName>
        <fullName evidence="10">Thiamine-phosphate synthase</fullName>
        <ecNumber evidence="10">2.5.1.3</ecNumber>
    </recommendedName>
    <alternativeName>
        <fullName evidence="10">Thiamine-phosphate pyrophosphorylase</fullName>
    </alternativeName>
</protein>
<name>A0ABU4ZKM9_9HYPH</name>